<protein>
    <submittedName>
        <fullName evidence="2">Putative oxalocrotonate tautomerase</fullName>
    </submittedName>
</protein>
<dbReference type="Pfam" id="PF14832">
    <property type="entry name" value="Tautomerase_3"/>
    <property type="match status" value="1"/>
</dbReference>
<feature type="domain" description="Tautomerase cis-CaaD-like" evidence="1">
    <location>
        <begin position="1"/>
        <end position="89"/>
    </location>
</feature>
<proteinExistence type="predicted"/>
<sequence>MPRWTFELAPNTLSTEEKRILSRNITNLYTDYGIPAFWVNVFFHKNGEGNFYSGGEFPSKAVFFHIDHAASKIESEEIRKEFISKVNNIARNTLGIIGELTG</sequence>
<dbReference type="InterPro" id="IPR014347">
    <property type="entry name" value="Tautomerase/MIF_sf"/>
</dbReference>
<keyword evidence="3" id="KW-1185">Reference proteome</keyword>
<evidence type="ECO:0000313" key="2">
    <source>
        <dbReference type="EMBL" id="KAB8075203.1"/>
    </source>
</evidence>
<accession>A0A5N5X323</accession>
<organism evidence="2 3">
    <name type="scientific">Aspergillus leporis</name>
    <dbReference type="NCBI Taxonomy" id="41062"/>
    <lineage>
        <taxon>Eukaryota</taxon>
        <taxon>Fungi</taxon>
        <taxon>Dikarya</taxon>
        <taxon>Ascomycota</taxon>
        <taxon>Pezizomycotina</taxon>
        <taxon>Eurotiomycetes</taxon>
        <taxon>Eurotiomycetidae</taxon>
        <taxon>Eurotiales</taxon>
        <taxon>Aspergillaceae</taxon>
        <taxon>Aspergillus</taxon>
        <taxon>Aspergillus subgen. Circumdati</taxon>
    </lineage>
</organism>
<name>A0A5N5X323_9EURO</name>
<evidence type="ECO:0000259" key="1">
    <source>
        <dbReference type="Pfam" id="PF14832"/>
    </source>
</evidence>
<dbReference type="InterPro" id="IPR028116">
    <property type="entry name" value="Cis-CaaD-like"/>
</dbReference>
<dbReference type="Proteomes" id="UP000326565">
    <property type="component" value="Unassembled WGS sequence"/>
</dbReference>
<dbReference type="Gene3D" id="3.30.429.10">
    <property type="entry name" value="Macrophage Migration Inhibitory Factor"/>
    <property type="match status" value="1"/>
</dbReference>
<gene>
    <name evidence="2" type="ORF">BDV29DRAFT_155948</name>
</gene>
<dbReference type="AlphaFoldDB" id="A0A5N5X323"/>
<evidence type="ECO:0000313" key="3">
    <source>
        <dbReference type="Proteomes" id="UP000326565"/>
    </source>
</evidence>
<dbReference type="SUPFAM" id="SSF55331">
    <property type="entry name" value="Tautomerase/MIF"/>
    <property type="match status" value="1"/>
</dbReference>
<dbReference type="OrthoDB" id="2129288at2759"/>
<reference evidence="2 3" key="1">
    <citation type="submission" date="2019-04" db="EMBL/GenBank/DDBJ databases">
        <title>Friends and foes A comparative genomics study of 23 Aspergillus species from section Flavi.</title>
        <authorList>
            <consortium name="DOE Joint Genome Institute"/>
            <person name="Kjaerbolling I."/>
            <person name="Vesth T."/>
            <person name="Frisvad J.C."/>
            <person name="Nybo J.L."/>
            <person name="Theobald S."/>
            <person name="Kildgaard S."/>
            <person name="Isbrandt T."/>
            <person name="Kuo A."/>
            <person name="Sato A."/>
            <person name="Lyhne E.K."/>
            <person name="Kogle M.E."/>
            <person name="Wiebenga A."/>
            <person name="Kun R.S."/>
            <person name="Lubbers R.J."/>
            <person name="Makela M.R."/>
            <person name="Barry K."/>
            <person name="Chovatia M."/>
            <person name="Clum A."/>
            <person name="Daum C."/>
            <person name="Haridas S."/>
            <person name="He G."/>
            <person name="LaButti K."/>
            <person name="Lipzen A."/>
            <person name="Mondo S."/>
            <person name="Riley R."/>
            <person name="Salamov A."/>
            <person name="Simmons B.A."/>
            <person name="Magnuson J.K."/>
            <person name="Henrissat B."/>
            <person name="Mortensen U.H."/>
            <person name="Larsen T.O."/>
            <person name="Devries R.P."/>
            <person name="Grigoriev I.V."/>
            <person name="Machida M."/>
            <person name="Baker S.E."/>
            <person name="Andersen M.R."/>
        </authorList>
    </citation>
    <scope>NUCLEOTIDE SEQUENCE [LARGE SCALE GENOMIC DNA]</scope>
    <source>
        <strain evidence="2 3">CBS 151.66</strain>
    </source>
</reference>
<dbReference type="EMBL" id="ML732198">
    <property type="protein sequence ID" value="KAB8075203.1"/>
    <property type="molecule type" value="Genomic_DNA"/>
</dbReference>